<dbReference type="Proteomes" id="UP000032675">
    <property type="component" value="Unassembled WGS sequence"/>
</dbReference>
<dbReference type="AlphaFoldDB" id="A0A0D6PZE8"/>
<dbReference type="Gene3D" id="3.40.800.10">
    <property type="entry name" value="Ureohydrolase domain"/>
    <property type="match status" value="1"/>
</dbReference>
<dbReference type="PANTHER" id="PTHR11358">
    <property type="entry name" value="ARGINASE/AGMATINASE"/>
    <property type="match status" value="1"/>
</dbReference>
<evidence type="ECO:0000256" key="3">
    <source>
        <dbReference type="PROSITE-ProRule" id="PRU00742"/>
    </source>
</evidence>
<protein>
    <submittedName>
        <fullName evidence="5">Arginase/agmatinase/formiminoglutamase</fullName>
    </submittedName>
</protein>
<dbReference type="RefSeq" id="WP_048850442.1">
    <property type="nucleotide sequence ID" value="NZ_BANI01000037.1"/>
</dbReference>
<proteinExistence type="inferred from homology"/>
<evidence type="ECO:0000313" key="6">
    <source>
        <dbReference type="Proteomes" id="UP000032675"/>
    </source>
</evidence>
<keyword evidence="2" id="KW-0378">Hydrolase</keyword>
<accession>A0A0D6PZE8</accession>
<feature type="signal peptide" evidence="4">
    <location>
        <begin position="1"/>
        <end position="24"/>
    </location>
</feature>
<keyword evidence="1" id="KW-0479">Metal-binding</keyword>
<sequence>MRKMLFLSTLAAVLAGPLFPPAHAQAPAQPDALAGLTPAERAFATDPHKLAEFRLTPEKVRMVLTGRSTVEAKDYIDAMMNAVAKEAFQPGDQPDIPLNTTSALAFNGETVVRPAILDDLHRDPGPIILDRYIHQKTGIPTFAHAPFALHPEDLEAGHVEVAFVGVPQDFSTGWRDALHGPMMLRTADYLTGSASDPDPDTGINPGAALRLADYGDLAVDYMSVERSEAHIRDMIAQMVRLHVVPFVIGGDHSVMFPDVSGLSSVYGHDAISIVQFDAHGETDWEDDGHLRADNQSVRRLVENGSVLPQNIIQVGVRDGAPSIQPTTSRPGSVVTHPVTELEQHGTMALLQTVNDELKTKAHKVIVSFDLSVLDPAYATGTGRPLPGGMTMREAIPLVRGICASNTVVGFELLDPAPVLDTTYQTGQNANAIMHACLTGIALNRHPHT</sequence>
<dbReference type="GO" id="GO:0008783">
    <property type="term" value="F:agmatinase activity"/>
    <property type="evidence" value="ECO:0007669"/>
    <property type="project" value="TreeGrafter"/>
</dbReference>
<organism evidence="5 6">
    <name type="scientific">Komagataeibacter europaeus NBRC 3261</name>
    <dbReference type="NCBI Taxonomy" id="1234669"/>
    <lineage>
        <taxon>Bacteria</taxon>
        <taxon>Pseudomonadati</taxon>
        <taxon>Pseudomonadota</taxon>
        <taxon>Alphaproteobacteria</taxon>
        <taxon>Acetobacterales</taxon>
        <taxon>Acetobacteraceae</taxon>
        <taxon>Komagataeibacter</taxon>
    </lineage>
</organism>
<comment type="caution">
    <text evidence="5">The sequence shown here is derived from an EMBL/GenBank/DDBJ whole genome shotgun (WGS) entry which is preliminary data.</text>
</comment>
<keyword evidence="4" id="KW-0732">Signal</keyword>
<comment type="similarity">
    <text evidence="3">Belongs to the arginase family.</text>
</comment>
<dbReference type="SUPFAM" id="SSF52768">
    <property type="entry name" value="Arginase/deacetylase"/>
    <property type="match status" value="1"/>
</dbReference>
<evidence type="ECO:0000256" key="1">
    <source>
        <dbReference type="ARBA" id="ARBA00022723"/>
    </source>
</evidence>
<dbReference type="InterPro" id="IPR006035">
    <property type="entry name" value="Ureohydrolase"/>
</dbReference>
<feature type="chain" id="PRO_5002310643" evidence="4">
    <location>
        <begin position="25"/>
        <end position="448"/>
    </location>
</feature>
<dbReference type="GO" id="GO:0046872">
    <property type="term" value="F:metal ion binding"/>
    <property type="evidence" value="ECO:0007669"/>
    <property type="project" value="UniProtKB-KW"/>
</dbReference>
<evidence type="ECO:0000313" key="5">
    <source>
        <dbReference type="EMBL" id="GAN95881.1"/>
    </source>
</evidence>
<dbReference type="EMBL" id="BANI01000037">
    <property type="protein sequence ID" value="GAN95881.1"/>
    <property type="molecule type" value="Genomic_DNA"/>
</dbReference>
<gene>
    <name evidence="5" type="ORF">Geu3261_0037_127</name>
</gene>
<evidence type="ECO:0000256" key="2">
    <source>
        <dbReference type="ARBA" id="ARBA00022801"/>
    </source>
</evidence>
<dbReference type="PROSITE" id="PS51409">
    <property type="entry name" value="ARGINASE_2"/>
    <property type="match status" value="1"/>
</dbReference>
<reference evidence="5 6" key="1">
    <citation type="submission" date="2012-11" db="EMBL/GenBank/DDBJ databases">
        <title>Whole genome sequence of Gluconacetobacter europaeus NBRC3261.</title>
        <authorList>
            <person name="Azuma Y."/>
            <person name="Higashiura N."/>
            <person name="Hirakawa H."/>
            <person name="Matsushita K."/>
        </authorList>
    </citation>
    <scope>NUCLEOTIDE SEQUENCE [LARGE SCALE GENOMIC DNA]</scope>
    <source>
        <strain evidence="5 6">NBRC 3261</strain>
    </source>
</reference>
<evidence type="ECO:0000256" key="4">
    <source>
        <dbReference type="SAM" id="SignalP"/>
    </source>
</evidence>
<dbReference type="InterPro" id="IPR023696">
    <property type="entry name" value="Ureohydrolase_dom_sf"/>
</dbReference>
<dbReference type="CDD" id="cd09990">
    <property type="entry name" value="Agmatinase-like"/>
    <property type="match status" value="1"/>
</dbReference>
<dbReference type="PANTHER" id="PTHR11358:SF26">
    <property type="entry name" value="GUANIDINO ACID HYDROLASE, MITOCHONDRIAL"/>
    <property type="match status" value="1"/>
</dbReference>
<dbReference type="Pfam" id="PF00491">
    <property type="entry name" value="Arginase"/>
    <property type="match status" value="1"/>
</dbReference>
<name>A0A0D6PZE8_KOMEU</name>
<dbReference type="GO" id="GO:0033389">
    <property type="term" value="P:putrescine biosynthetic process from arginine, via agmatine"/>
    <property type="evidence" value="ECO:0007669"/>
    <property type="project" value="TreeGrafter"/>
</dbReference>
<dbReference type="PRINTS" id="PR00116">
    <property type="entry name" value="ARGINASE"/>
</dbReference>